<dbReference type="OrthoDB" id="284950at2759"/>
<proteinExistence type="predicted"/>
<dbReference type="EMBL" id="CAJJDN010000148">
    <property type="protein sequence ID" value="CAD8123939.1"/>
    <property type="molecule type" value="Genomic_DNA"/>
</dbReference>
<keyword evidence="2" id="KW-1185">Reference proteome</keyword>
<evidence type="ECO:0000313" key="1">
    <source>
        <dbReference type="EMBL" id="CAD8123939.1"/>
    </source>
</evidence>
<sequence>MQNNNFISLKSNTPTSITVSIDINHNKYKKKCILYIIVLQQQRKISTHQIQPPFPNEYTISHLKHQSMYTLKIRLEHGQENLLQTLHCNTKSDSNFVISNLQQHQQTIRDPVYSNSEQQLVQVIAAENEGINIFQNKQEIKSLIQKARNNTSAKGFIYSEYKINKPPELKQERLKRIWMISKGQEFFDEVYGNIDPGFQFLKNDWFMGPFYSYDPNEELLRKNQENRDFYFHDLRKICSQDTYKEKLRLFLFNPYMELKEHQEIVDLFIEYADLSQEYTITFDHMINHNIGIKEPQFYHYFFNKLKEINYRKALQCIQMAKQFCYSNFEQIDSMNRDLENILLFQFDSYYQSKNYSKKQIEEKLKQFELKFYQSKNKRIQIHIDEQYRKLDLKAIIHEIESFKENKCNSHSSTHNPISQTYYLNPEEQDFCSQLESKEFKLIKPKFQNNRSNLQIITQSPNFSNDIALSEEINKLTPISTSSTSSRYIFKLNHNYNIKSNQQQKLIIPIPTINQQISPLKSLNRMKYKSIQKLRQLIFEDNAHSSVKEPLKFDSPE</sequence>
<evidence type="ECO:0000313" key="2">
    <source>
        <dbReference type="Proteomes" id="UP000692954"/>
    </source>
</evidence>
<protein>
    <submittedName>
        <fullName evidence="1">Uncharacterized protein</fullName>
    </submittedName>
</protein>
<comment type="caution">
    <text evidence="1">The sequence shown here is derived from an EMBL/GenBank/DDBJ whole genome shotgun (WGS) entry which is preliminary data.</text>
</comment>
<organism evidence="1 2">
    <name type="scientific">Paramecium sonneborni</name>
    <dbReference type="NCBI Taxonomy" id="65129"/>
    <lineage>
        <taxon>Eukaryota</taxon>
        <taxon>Sar</taxon>
        <taxon>Alveolata</taxon>
        <taxon>Ciliophora</taxon>
        <taxon>Intramacronucleata</taxon>
        <taxon>Oligohymenophorea</taxon>
        <taxon>Peniculida</taxon>
        <taxon>Parameciidae</taxon>
        <taxon>Paramecium</taxon>
    </lineage>
</organism>
<reference evidence="1" key="1">
    <citation type="submission" date="2021-01" db="EMBL/GenBank/DDBJ databases">
        <authorList>
            <consortium name="Genoscope - CEA"/>
            <person name="William W."/>
        </authorList>
    </citation>
    <scope>NUCLEOTIDE SEQUENCE</scope>
</reference>
<accession>A0A8S1RA22</accession>
<dbReference type="AlphaFoldDB" id="A0A8S1RA22"/>
<gene>
    <name evidence="1" type="ORF">PSON_ATCC_30995.1.T1480036</name>
</gene>
<dbReference type="Proteomes" id="UP000692954">
    <property type="component" value="Unassembled WGS sequence"/>
</dbReference>
<name>A0A8S1RA22_9CILI</name>